<evidence type="ECO:0000256" key="4">
    <source>
        <dbReference type="ARBA" id="ARBA00022692"/>
    </source>
</evidence>
<dbReference type="InterPro" id="IPR051410">
    <property type="entry name" value="Ferric/Cupric_Reductase"/>
</dbReference>
<dbReference type="Proteomes" id="UP001176521">
    <property type="component" value="Unassembled WGS sequence"/>
</dbReference>
<feature type="domain" description="FAD-binding FR-type" evidence="13">
    <location>
        <begin position="152"/>
        <end position="294"/>
    </location>
</feature>
<dbReference type="GO" id="GO:0015677">
    <property type="term" value="P:copper ion import"/>
    <property type="evidence" value="ECO:0007669"/>
    <property type="project" value="TreeGrafter"/>
</dbReference>
<keyword evidence="10" id="KW-0325">Glycoprotein</keyword>
<feature type="transmembrane region" description="Helical" evidence="12">
    <location>
        <begin position="96"/>
        <end position="119"/>
    </location>
</feature>
<keyword evidence="8" id="KW-0406">Ion transport</keyword>
<feature type="transmembrane region" description="Helical" evidence="12">
    <location>
        <begin position="70"/>
        <end position="89"/>
    </location>
</feature>
<dbReference type="Pfam" id="PF08022">
    <property type="entry name" value="FAD_binding_8"/>
    <property type="match status" value="1"/>
</dbReference>
<evidence type="ECO:0000256" key="12">
    <source>
        <dbReference type="SAM" id="Phobius"/>
    </source>
</evidence>
<evidence type="ECO:0000256" key="10">
    <source>
        <dbReference type="ARBA" id="ARBA00023180"/>
    </source>
</evidence>
<evidence type="ECO:0000256" key="11">
    <source>
        <dbReference type="SAM" id="MobiDB-lite"/>
    </source>
</evidence>
<dbReference type="InterPro" id="IPR013130">
    <property type="entry name" value="Fe3_Rdtase_TM_dom"/>
</dbReference>
<dbReference type="GO" id="GO:0006826">
    <property type="term" value="P:iron ion transport"/>
    <property type="evidence" value="ECO:0007669"/>
    <property type="project" value="TreeGrafter"/>
</dbReference>
<evidence type="ECO:0000256" key="5">
    <source>
        <dbReference type="ARBA" id="ARBA00022982"/>
    </source>
</evidence>
<gene>
    <name evidence="14" type="primary">FRE3_2</name>
    <name evidence="14" type="ORF">OC842_002479</name>
</gene>
<dbReference type="GO" id="GO:0005886">
    <property type="term" value="C:plasma membrane"/>
    <property type="evidence" value="ECO:0007669"/>
    <property type="project" value="TreeGrafter"/>
</dbReference>
<reference evidence="14" key="1">
    <citation type="journal article" date="2023" name="PhytoFront">
        <title>Draft Genome Resources of Seven Strains of Tilletia horrida, Causal Agent of Kernel Smut of Rice.</title>
        <authorList>
            <person name="Khanal S."/>
            <person name="Antony Babu S."/>
            <person name="Zhou X.G."/>
        </authorList>
    </citation>
    <scope>NUCLEOTIDE SEQUENCE</scope>
    <source>
        <strain evidence="14">TX3</strain>
    </source>
</reference>
<accession>A0AAN6GD71</accession>
<comment type="subcellular location">
    <subcellularLocation>
        <location evidence="1">Membrane</location>
        <topology evidence="1">Multi-pass membrane protein</topology>
    </subcellularLocation>
</comment>
<dbReference type="InterPro" id="IPR039261">
    <property type="entry name" value="FNR_nucleotide-bd"/>
</dbReference>
<keyword evidence="3" id="KW-0813">Transport</keyword>
<sequence length="517" mass="56975">MAMGQLPIVFLTAGRYSPLALVSGIDFADSMLYHRWLARMVWLQVSVHSFAYTYLEASSGDLAESFHEAYWNWGVAATSMFWGLTILAYGQLRTKAYEVFVALHVIMGVIVPVGIYFHIHLLGNWRYKVFIVLTEISAAVWAFDRVVRAANRIYISFRLRTTGSIATATLTTHADDLVRLRIRLPLSRLHLPGEQASSSSVLTRIAPGHSVRILVPRLQFFSDHPFTVIGTGRLPEAGDDIGFLDLLIRQQKGFTRHLSKLQSVDAGAVDVESGTIVKQSAVIVEGPSGEIHHDALRGASQVLLFSGGVGIAYTLPYLIETALSHPEVPCTLVWMIRDIALFHAVLVELSAAAKELAARSKAEQVASKIRRAPLLINLHITSRQAAMQEASDAVSELEKHPAATAPTSGEEDKDARSVSVDSSEEGKGATVHVESSCDHLKPYFHITTSYGRADPSSVITPPVAREQEQEQSQERGQLVVMSCGPMALCDDVRYETQRALASGAWRDVCYFEECFNW</sequence>
<keyword evidence="5" id="KW-0249">Electron transport</keyword>
<dbReference type="InterPro" id="IPR017927">
    <property type="entry name" value="FAD-bd_FR_type"/>
</dbReference>
<organism evidence="14 15">
    <name type="scientific">Tilletia horrida</name>
    <dbReference type="NCBI Taxonomy" id="155126"/>
    <lineage>
        <taxon>Eukaryota</taxon>
        <taxon>Fungi</taxon>
        <taxon>Dikarya</taxon>
        <taxon>Basidiomycota</taxon>
        <taxon>Ustilaginomycotina</taxon>
        <taxon>Exobasidiomycetes</taxon>
        <taxon>Tilletiales</taxon>
        <taxon>Tilletiaceae</taxon>
        <taxon>Tilletia</taxon>
    </lineage>
</organism>
<comment type="caution">
    <text evidence="14">The sequence shown here is derived from an EMBL/GenBank/DDBJ whole genome shotgun (WGS) entry which is preliminary data.</text>
</comment>
<name>A0AAN6GD71_9BASI</name>
<dbReference type="GO" id="GO:0000293">
    <property type="term" value="F:ferric-chelate reductase activity"/>
    <property type="evidence" value="ECO:0007669"/>
    <property type="project" value="UniProtKB-ARBA"/>
</dbReference>
<dbReference type="PANTHER" id="PTHR32361">
    <property type="entry name" value="FERRIC/CUPRIC REDUCTASE TRANSMEMBRANE COMPONENT"/>
    <property type="match status" value="1"/>
</dbReference>
<evidence type="ECO:0000256" key="8">
    <source>
        <dbReference type="ARBA" id="ARBA00023065"/>
    </source>
</evidence>
<keyword evidence="15" id="KW-1185">Reference proteome</keyword>
<feature type="region of interest" description="Disordered" evidence="11">
    <location>
        <begin position="389"/>
        <end position="432"/>
    </location>
</feature>
<evidence type="ECO:0000313" key="14">
    <source>
        <dbReference type="EMBL" id="KAK0534937.1"/>
    </source>
</evidence>
<dbReference type="PROSITE" id="PS51384">
    <property type="entry name" value="FAD_FR"/>
    <property type="match status" value="1"/>
</dbReference>
<evidence type="ECO:0000256" key="7">
    <source>
        <dbReference type="ARBA" id="ARBA00023002"/>
    </source>
</evidence>
<proteinExistence type="inferred from homology"/>
<evidence type="ECO:0000256" key="2">
    <source>
        <dbReference type="ARBA" id="ARBA00006278"/>
    </source>
</evidence>
<dbReference type="InterPro" id="IPR013112">
    <property type="entry name" value="FAD-bd_8"/>
</dbReference>
<dbReference type="Gene3D" id="3.40.50.80">
    <property type="entry name" value="Nucleotide-binding domain of ferredoxin-NADP reductase (FNR) module"/>
    <property type="match status" value="1"/>
</dbReference>
<dbReference type="AlphaFoldDB" id="A0AAN6GD71"/>
<keyword evidence="4 12" id="KW-0812">Transmembrane</keyword>
<evidence type="ECO:0000256" key="3">
    <source>
        <dbReference type="ARBA" id="ARBA00022448"/>
    </source>
</evidence>
<dbReference type="InterPro" id="IPR013121">
    <property type="entry name" value="Fe_red_NAD-bd_6"/>
</dbReference>
<keyword evidence="7" id="KW-0560">Oxidoreductase</keyword>
<dbReference type="PANTHER" id="PTHR32361:SF9">
    <property type="entry name" value="FERRIC REDUCTASE TRANSMEMBRANE COMPONENT 3-RELATED"/>
    <property type="match status" value="1"/>
</dbReference>
<dbReference type="CDD" id="cd06186">
    <property type="entry name" value="NOX_Duox_like_FAD_NADP"/>
    <property type="match status" value="1"/>
</dbReference>
<keyword evidence="9 12" id="KW-0472">Membrane</keyword>
<dbReference type="SFLD" id="SFLDG01168">
    <property type="entry name" value="Ferric_reductase_subgroup_(FRE"/>
    <property type="match status" value="1"/>
</dbReference>
<dbReference type="Pfam" id="PF01794">
    <property type="entry name" value="Ferric_reduct"/>
    <property type="match status" value="1"/>
</dbReference>
<evidence type="ECO:0000256" key="9">
    <source>
        <dbReference type="ARBA" id="ARBA00023136"/>
    </source>
</evidence>
<evidence type="ECO:0000256" key="1">
    <source>
        <dbReference type="ARBA" id="ARBA00004141"/>
    </source>
</evidence>
<dbReference type="Pfam" id="PF08030">
    <property type="entry name" value="NAD_binding_6"/>
    <property type="match status" value="1"/>
</dbReference>
<evidence type="ECO:0000313" key="15">
    <source>
        <dbReference type="Proteomes" id="UP001176521"/>
    </source>
</evidence>
<feature type="transmembrane region" description="Helical" evidence="12">
    <location>
        <begin position="36"/>
        <end position="55"/>
    </location>
</feature>
<dbReference type="EMBL" id="JAPDMQ010000106">
    <property type="protein sequence ID" value="KAK0534937.1"/>
    <property type="molecule type" value="Genomic_DNA"/>
</dbReference>
<evidence type="ECO:0000259" key="13">
    <source>
        <dbReference type="PROSITE" id="PS51384"/>
    </source>
</evidence>
<dbReference type="GO" id="GO:0006879">
    <property type="term" value="P:intracellular iron ion homeostasis"/>
    <property type="evidence" value="ECO:0007669"/>
    <property type="project" value="TreeGrafter"/>
</dbReference>
<comment type="similarity">
    <text evidence="2">Belongs to the ferric reductase (FRE) family.</text>
</comment>
<keyword evidence="6 12" id="KW-1133">Transmembrane helix</keyword>
<protein>
    <submittedName>
        <fullName evidence="14">Ferric-chelate reductase</fullName>
    </submittedName>
</protein>
<evidence type="ECO:0000256" key="6">
    <source>
        <dbReference type="ARBA" id="ARBA00022989"/>
    </source>
</evidence>
<dbReference type="SFLD" id="SFLDS00052">
    <property type="entry name" value="Ferric_Reductase_Domain"/>
    <property type="match status" value="1"/>
</dbReference>
<dbReference type="SUPFAM" id="SSF52343">
    <property type="entry name" value="Ferredoxin reductase-like, C-terminal NADP-linked domain"/>
    <property type="match status" value="1"/>
</dbReference>